<keyword evidence="2" id="KW-0732">Signal</keyword>
<evidence type="ECO:0000256" key="2">
    <source>
        <dbReference type="SAM" id="SignalP"/>
    </source>
</evidence>
<evidence type="ECO:0000256" key="1">
    <source>
        <dbReference type="SAM" id="MobiDB-lite"/>
    </source>
</evidence>
<feature type="signal peptide" evidence="2">
    <location>
        <begin position="1"/>
        <end position="18"/>
    </location>
</feature>
<feature type="compositionally biased region" description="Acidic residues" evidence="1">
    <location>
        <begin position="225"/>
        <end position="234"/>
    </location>
</feature>
<comment type="caution">
    <text evidence="3">The sequence shown here is derived from an EMBL/GenBank/DDBJ whole genome shotgun (WGS) entry which is preliminary data.</text>
</comment>
<gene>
    <name evidence="3" type="ORF">PR048_030154</name>
</gene>
<proteinExistence type="predicted"/>
<evidence type="ECO:0000313" key="3">
    <source>
        <dbReference type="EMBL" id="KAJ8868616.1"/>
    </source>
</evidence>
<evidence type="ECO:0000313" key="4">
    <source>
        <dbReference type="Proteomes" id="UP001159363"/>
    </source>
</evidence>
<protein>
    <submittedName>
        <fullName evidence="3">Uncharacterized protein</fullName>
    </submittedName>
</protein>
<keyword evidence="4" id="KW-1185">Reference proteome</keyword>
<dbReference type="EMBL" id="JARBHB010000014">
    <property type="protein sequence ID" value="KAJ8868616.1"/>
    <property type="molecule type" value="Genomic_DNA"/>
</dbReference>
<dbReference type="Proteomes" id="UP001159363">
    <property type="component" value="Chromosome 13"/>
</dbReference>
<accession>A0ABQ9GAS8</accession>
<organism evidence="3 4">
    <name type="scientific">Dryococelus australis</name>
    <dbReference type="NCBI Taxonomy" id="614101"/>
    <lineage>
        <taxon>Eukaryota</taxon>
        <taxon>Metazoa</taxon>
        <taxon>Ecdysozoa</taxon>
        <taxon>Arthropoda</taxon>
        <taxon>Hexapoda</taxon>
        <taxon>Insecta</taxon>
        <taxon>Pterygota</taxon>
        <taxon>Neoptera</taxon>
        <taxon>Polyneoptera</taxon>
        <taxon>Phasmatodea</taxon>
        <taxon>Verophasmatodea</taxon>
        <taxon>Anareolatae</taxon>
        <taxon>Phasmatidae</taxon>
        <taxon>Eurycanthinae</taxon>
        <taxon>Dryococelus</taxon>
    </lineage>
</organism>
<reference evidence="3 4" key="1">
    <citation type="submission" date="2023-02" db="EMBL/GenBank/DDBJ databases">
        <title>LHISI_Scaffold_Assembly.</title>
        <authorList>
            <person name="Stuart O.P."/>
            <person name="Cleave R."/>
            <person name="Magrath M.J.L."/>
            <person name="Mikheyev A.S."/>
        </authorList>
    </citation>
    <scope>NUCLEOTIDE SEQUENCE [LARGE SCALE GENOMIC DNA]</scope>
    <source>
        <strain evidence="3">Daus_M_001</strain>
        <tissue evidence="3">Leg muscle</tissue>
    </source>
</reference>
<feature type="chain" id="PRO_5045278650" evidence="2">
    <location>
        <begin position="19"/>
        <end position="285"/>
    </location>
</feature>
<feature type="region of interest" description="Disordered" evidence="1">
    <location>
        <begin position="149"/>
        <end position="177"/>
    </location>
</feature>
<sequence>MLLTSAVTLWFAAAMSYPADLFTDGTGVEAAWGSPQDALLPADERDDVLSRVGRSGPQQELEPDGDSYARLDRAKAGSNFVRLGRWRPDNFVRLGRGGPPDSSFLRLGRARPDSFIRFGRDRAAQNYIRFGRGKADGFIRLGRPDEEAEAMSRVTRGGQTGTPRIRSRKAEATEGDLVAAEGGRREAEAFQRARRTGGSATFGRGKLTDSNFIRLGRRVKRSAAEEEDNSEDEAASTPGQSYLYPQLAADLPAYIFGPELSLLPQPSGLALADNVKREKNYIRFG</sequence>
<feature type="region of interest" description="Disordered" evidence="1">
    <location>
        <begin position="220"/>
        <end position="240"/>
    </location>
</feature>
<name>A0ABQ9GAS8_9NEOP</name>